<evidence type="ECO:0000256" key="2">
    <source>
        <dbReference type="ARBA" id="ARBA00022659"/>
    </source>
</evidence>
<dbReference type="OrthoDB" id="8961654at2759"/>
<sequence length="608" mass="68307">MLEKQRVMYTPRHPNGTLDRKGKMTAWPLSRLWRDSDPMLFQVTLAAALLATVLGDCGLPPDIQFAAPASVLNETSFKTGTTLKYNCRPGYSRTSSKHQYLICEKGGRWYYITFCVKRQCSNPGELHNGQVIIKTDYSFGSQIEFSCFEGYILIGSTTSHCEIQDKTVAWSDPFPECVIAQCQAPPDISNGKHTGGYEDDYRYGSSVTYSCDKGFSMLGKASISCTVENKTTGVWSPSPPTCKKISCHRPYVKDGKIVTGFGPSYTYKDSVEFDCNKGFNLKGSSLIHCGADNNWNPPPPICELNSCVDLPDIPHASWEIYHYHKPPKGELYDVETVLKYHCYPGYKPAEDKPTTVTCQRNLTWTSYVECQEVCCPEPDLTNGKILQRRKKSVASSCDYFYGDSISYLCFGREVFDASCQGDGTWSPETPTCERSCSHPPVIAHGHYEKVGRFYNRNKDIKYECDKGYVLHGQDTLSCSSSRWSPEAPQCKALCLKPEIEHGKLSVDKQQYIESENVTIQCDSGYGVVGSPNITCSEDRTWYPEVPKCEWEVPAGCEHALAGISIMKCLPNVADVKMALEVYKLSLEIERQERERKIRREKSTLDLSL</sequence>
<feature type="domain" description="Sushi" evidence="10">
    <location>
        <begin position="245"/>
        <end position="304"/>
    </location>
</feature>
<dbReference type="InterPro" id="IPR035976">
    <property type="entry name" value="Sushi/SCR/CCP_sf"/>
</dbReference>
<dbReference type="CDD" id="cd00033">
    <property type="entry name" value="CCP"/>
    <property type="match status" value="8"/>
</dbReference>
<keyword evidence="1" id="KW-0399">Innate immunity</keyword>
<dbReference type="AlphaFoldDB" id="A0A8B7Q7G2"/>
<dbReference type="FunFam" id="2.10.70.10:FF:000014">
    <property type="entry name" value="Membrane cofactor protein"/>
    <property type="match status" value="2"/>
</dbReference>
<reference evidence="12" key="1">
    <citation type="submission" date="2025-08" db="UniProtKB">
        <authorList>
            <consortium name="RefSeq"/>
        </authorList>
    </citation>
    <scope>IDENTIFICATION</scope>
    <source>
        <tissue evidence="12">Muscle</tissue>
    </source>
</reference>
<keyword evidence="7 9" id="KW-1015">Disulfide bond</keyword>
<dbReference type="GO" id="GO:0006958">
    <property type="term" value="P:complement activation, classical pathway"/>
    <property type="evidence" value="ECO:0007669"/>
    <property type="project" value="UniProtKB-KW"/>
</dbReference>
<feature type="domain" description="Sushi" evidence="10">
    <location>
        <begin position="305"/>
        <end position="372"/>
    </location>
</feature>
<evidence type="ECO:0000256" key="7">
    <source>
        <dbReference type="ARBA" id="ARBA00023157"/>
    </source>
</evidence>
<evidence type="ECO:0000256" key="9">
    <source>
        <dbReference type="PROSITE-ProRule" id="PRU00302"/>
    </source>
</evidence>
<dbReference type="Gene3D" id="1.20.5.3730">
    <property type="match status" value="1"/>
</dbReference>
<keyword evidence="6" id="KW-0180">Complement pathway</keyword>
<dbReference type="Pfam" id="PF18453">
    <property type="entry name" value="C4bp_oligo"/>
    <property type="match status" value="1"/>
</dbReference>
<dbReference type="RefSeq" id="XP_019484704.1">
    <property type="nucleotide sequence ID" value="XM_019629159.1"/>
</dbReference>
<keyword evidence="4" id="KW-0677">Repeat</keyword>
<evidence type="ECO:0000313" key="11">
    <source>
        <dbReference type="Proteomes" id="UP000694851"/>
    </source>
</evidence>
<keyword evidence="5" id="KW-0391">Immunity</keyword>
<name>A0A8B7Q7G2_HIPAR</name>
<evidence type="ECO:0000256" key="5">
    <source>
        <dbReference type="ARBA" id="ARBA00022859"/>
    </source>
</evidence>
<dbReference type="CTD" id="722"/>
<evidence type="ECO:0000256" key="3">
    <source>
        <dbReference type="ARBA" id="ARBA00022729"/>
    </source>
</evidence>
<feature type="disulfide bond" evidence="9">
    <location>
        <begin position="521"/>
        <end position="548"/>
    </location>
</feature>
<dbReference type="Gene3D" id="2.20.28.230">
    <property type="match status" value="1"/>
</dbReference>
<dbReference type="SMART" id="SM00032">
    <property type="entry name" value="CCP"/>
    <property type="match status" value="8"/>
</dbReference>
<feature type="disulfide bond" evidence="9">
    <location>
        <begin position="275"/>
        <end position="302"/>
    </location>
</feature>
<evidence type="ECO:0000256" key="4">
    <source>
        <dbReference type="ARBA" id="ARBA00022737"/>
    </source>
</evidence>
<evidence type="ECO:0000256" key="6">
    <source>
        <dbReference type="ARBA" id="ARBA00022875"/>
    </source>
</evidence>
<dbReference type="InterPro" id="IPR051277">
    <property type="entry name" value="SEZ6_CSMD_C4BPB_Regulators"/>
</dbReference>
<dbReference type="FunFam" id="2.10.70.10:FF:000008">
    <property type="entry name" value="Complement receptor type 1"/>
    <property type="match status" value="1"/>
</dbReference>
<dbReference type="Pfam" id="PF00084">
    <property type="entry name" value="Sushi"/>
    <property type="match status" value="8"/>
</dbReference>
<evidence type="ECO:0000256" key="1">
    <source>
        <dbReference type="ARBA" id="ARBA00022588"/>
    </source>
</evidence>
<dbReference type="FunFam" id="2.10.70.10:FF:000055">
    <property type="entry name" value="Complement decay-accelerating factor, GPI-anchored"/>
    <property type="match status" value="1"/>
</dbReference>
<dbReference type="PROSITE" id="PS50923">
    <property type="entry name" value="SUSHI"/>
    <property type="match status" value="7"/>
</dbReference>
<feature type="disulfide bond" evidence="9">
    <location>
        <begin position="182"/>
        <end position="225"/>
    </location>
</feature>
<feature type="domain" description="Sushi" evidence="10">
    <location>
        <begin position="180"/>
        <end position="244"/>
    </location>
</feature>
<dbReference type="SUPFAM" id="SSF57535">
    <property type="entry name" value="Complement control module/SCR domain"/>
    <property type="match status" value="8"/>
</dbReference>
<keyword evidence="2 9" id="KW-0768">Sushi</keyword>
<gene>
    <name evidence="12" type="primary">C4BPA</name>
</gene>
<accession>A0A8B7Q7G2</accession>
<dbReference type="GO" id="GO:0045087">
    <property type="term" value="P:innate immune response"/>
    <property type="evidence" value="ECO:0007669"/>
    <property type="project" value="UniProtKB-KW"/>
</dbReference>
<evidence type="ECO:0000256" key="8">
    <source>
        <dbReference type="ARBA" id="ARBA00023180"/>
    </source>
</evidence>
<dbReference type="Gene3D" id="2.10.70.10">
    <property type="entry name" value="Complement Module, domain 1"/>
    <property type="match status" value="7"/>
</dbReference>
<dbReference type="Proteomes" id="UP000694851">
    <property type="component" value="Unplaced"/>
</dbReference>
<dbReference type="PANTHER" id="PTHR45656">
    <property type="entry name" value="PROTEIN CBR-CLEC-78"/>
    <property type="match status" value="1"/>
</dbReference>
<feature type="domain" description="Sushi" evidence="10">
    <location>
        <begin position="434"/>
        <end position="492"/>
    </location>
</feature>
<dbReference type="InterPro" id="IPR000436">
    <property type="entry name" value="Sushi_SCR_CCP_dom"/>
</dbReference>
<keyword evidence="3" id="KW-0732">Signal</keyword>
<dbReference type="InterPro" id="IPR040514">
    <property type="entry name" value="C4bp_oligo"/>
</dbReference>
<dbReference type="PANTHER" id="PTHR45656:SF4">
    <property type="entry name" value="PROTEIN CBR-CLEC-78"/>
    <property type="match status" value="1"/>
</dbReference>
<proteinExistence type="predicted"/>
<organism evidence="11 12">
    <name type="scientific">Hipposideros armiger</name>
    <name type="common">Great Himalayan leaf-nosed bat</name>
    <dbReference type="NCBI Taxonomy" id="186990"/>
    <lineage>
        <taxon>Eukaryota</taxon>
        <taxon>Metazoa</taxon>
        <taxon>Chordata</taxon>
        <taxon>Craniata</taxon>
        <taxon>Vertebrata</taxon>
        <taxon>Euteleostomi</taxon>
        <taxon>Mammalia</taxon>
        <taxon>Eutheria</taxon>
        <taxon>Laurasiatheria</taxon>
        <taxon>Chiroptera</taxon>
        <taxon>Yinpterochiroptera</taxon>
        <taxon>Rhinolophoidea</taxon>
        <taxon>Hipposideridae</taxon>
        <taxon>Hipposideros</taxon>
    </lineage>
</organism>
<feature type="domain" description="Sushi" evidence="10">
    <location>
        <begin position="118"/>
        <end position="179"/>
    </location>
</feature>
<dbReference type="GeneID" id="109374509"/>
<feature type="domain" description="Sushi" evidence="10">
    <location>
        <begin position="493"/>
        <end position="550"/>
    </location>
</feature>
<keyword evidence="11" id="KW-1185">Reference proteome</keyword>
<evidence type="ECO:0000259" key="10">
    <source>
        <dbReference type="PROSITE" id="PS50923"/>
    </source>
</evidence>
<evidence type="ECO:0000313" key="12">
    <source>
        <dbReference type="RefSeq" id="XP_019484704.1"/>
    </source>
</evidence>
<keyword evidence="8" id="KW-0325">Glycoprotein</keyword>
<comment type="caution">
    <text evidence="9">Lacks conserved residue(s) required for the propagation of feature annotation.</text>
</comment>
<protein>
    <submittedName>
        <fullName evidence="12">C4b-binding protein alpha chain isoform X4</fullName>
    </submittedName>
</protein>
<feature type="domain" description="Sushi" evidence="10">
    <location>
        <begin position="55"/>
        <end position="117"/>
    </location>
</feature>